<evidence type="ECO:0000256" key="2">
    <source>
        <dbReference type="ARBA" id="ARBA00012438"/>
    </source>
</evidence>
<dbReference type="NCBIfam" id="TIGR00229">
    <property type="entry name" value="sensory_box"/>
    <property type="match status" value="4"/>
</dbReference>
<dbReference type="InterPro" id="IPR013656">
    <property type="entry name" value="PAS_4"/>
</dbReference>
<protein>
    <recommendedName>
        <fullName evidence="10">Sensory/regulatory protein RpfC</fullName>
        <ecNumber evidence="2">2.7.13.3</ecNumber>
    </recommendedName>
</protein>
<dbReference type="Gene3D" id="1.10.287.130">
    <property type="match status" value="1"/>
</dbReference>
<accession>F3YZR2</accession>
<feature type="modified residue" description="4-aspartylphosphate" evidence="11">
    <location>
        <position position="1016"/>
    </location>
</feature>
<keyword evidence="5" id="KW-0547">Nucleotide-binding</keyword>
<dbReference type="Gene3D" id="3.30.450.40">
    <property type="match status" value="1"/>
</dbReference>
<dbReference type="FunFam" id="3.30.565.10:FF:000010">
    <property type="entry name" value="Sensor histidine kinase RcsC"/>
    <property type="match status" value="1"/>
</dbReference>
<feature type="domain" description="PAS" evidence="15">
    <location>
        <begin position="408"/>
        <end position="479"/>
    </location>
</feature>
<dbReference type="Proteomes" id="UP000007844">
    <property type="component" value="Chromosome"/>
</dbReference>
<evidence type="ECO:0000256" key="9">
    <source>
        <dbReference type="ARBA" id="ARBA00064003"/>
    </source>
</evidence>
<evidence type="ECO:0000256" key="1">
    <source>
        <dbReference type="ARBA" id="ARBA00000085"/>
    </source>
</evidence>
<dbReference type="Pfam" id="PF00512">
    <property type="entry name" value="HisKA"/>
    <property type="match status" value="1"/>
</dbReference>
<keyword evidence="4" id="KW-0808">Transferase</keyword>
<evidence type="ECO:0000259" key="16">
    <source>
        <dbReference type="PROSITE" id="PS50113"/>
    </source>
</evidence>
<evidence type="ECO:0000256" key="3">
    <source>
        <dbReference type="ARBA" id="ARBA00022553"/>
    </source>
</evidence>
<proteinExistence type="predicted"/>
<evidence type="ECO:0000256" key="12">
    <source>
        <dbReference type="SAM" id="Coils"/>
    </source>
</evidence>
<gene>
    <name evidence="17" type="ORF">Desaf_2545</name>
</gene>
<feature type="domain" description="PAC" evidence="16">
    <location>
        <begin position="227"/>
        <end position="282"/>
    </location>
</feature>
<dbReference type="EC" id="2.7.13.3" evidence="2"/>
<evidence type="ECO:0000256" key="10">
    <source>
        <dbReference type="ARBA" id="ARBA00068150"/>
    </source>
</evidence>
<dbReference type="GO" id="GO:0006355">
    <property type="term" value="P:regulation of DNA-templated transcription"/>
    <property type="evidence" value="ECO:0007669"/>
    <property type="project" value="InterPro"/>
</dbReference>
<keyword evidence="12" id="KW-0175">Coiled coil</keyword>
<sequence length="1087" mass="121826">MQVSRESYEQLRMELEVERARAEALACDRNLLTALIESLSDEIWFCDAEANLKLLNKAARTELGLETSDLFRPLDDVNAQLEILNPDGTPRSLEEAPLRLALKGQAVQGEERIRHLKTGELRWREYRANPVRDERGDITGAVGLVRDITGIKRTEKALRESEERFQIALLHSPAVVFAKDRDLRFTWIYNPPFGLSPDEIIGHRLQDLFKQGEDDIQESIARTVIETGRSARLEAPIRVHGEITWWDIALEQTRDEHGQATGIIGVAFNITDRMKAEASLRESEEKFRKIFSSCPDPISISTLEDGRYIEVNDAFTRTSGFLRDEVIGKSSLDLGVWRAPEDRQQVIDKLKDKGSLRNFVSKRRTKAGKARTVLLSTEILEIAGQPCLLSVSKDITLLKKRESELRKREADYRSLVEHSPDSIVRFDRKLRRIYINPAFERVTGARQECSLNKTPSETTGLPVNSSAFEDTLREIFETGVPKEIDLSYLNPSGQRILHCWLVPEFGHDGQVETVLSIAHDITEHKQAEASMQLQQDRLETLLRLSQMTESTEDEILGFILETSIRLTGSRFGFLGAVHRDNGFMTFPKCSIGTMEHCDVKILPESFALDRAGLWSNCLRQAKPSIINDYSAEHPAKKGLPPGHVPITRLLAVPLLDSGKVTFIAVVANKPDDYDQSDITQVTLLLEGMLAHLKRRRAEEGHKQAREEAEAANRAKTEFLANMSHELRTPLNGVLGMIELAGMSCADPKTHDFLRMAKDSGRMLLDIINDLLDLAKIEAGKVELEKKVFNLREALDNTFYPVCMVAERKGLRCSLVVDQSVPEHLVGDLGRFRQVVTNLVGNAVKFTEKGEVNLSVMRIPHPFATDSVQIRFRVKDTGIGIPQDMHNAIFDDFTQVGRSYSSKYGGTGLGLAISRNLVNLMGGDISVVSEEGKGSTFTFTATFGLTSDSPLVDAIEKTCGTAESKRLRVLVIEDNPINRIVAKELLTLQGCGAETADTGHEGLEKLRQSEYDCVLLDIRLPDMEGTEVLQRIRRGEAGNPKVCVVALTAYALEGDRNRFLQAGMDDYLAKPISSEDLLRVLKRIQKRR</sequence>
<dbReference type="InterPro" id="IPR000700">
    <property type="entry name" value="PAS-assoc_C"/>
</dbReference>
<dbReference type="SMART" id="SM00448">
    <property type="entry name" value="REC"/>
    <property type="match status" value="1"/>
</dbReference>
<dbReference type="PROSITE" id="PS50112">
    <property type="entry name" value="PAS"/>
    <property type="match status" value="3"/>
</dbReference>
<evidence type="ECO:0000313" key="18">
    <source>
        <dbReference type="Proteomes" id="UP000007844"/>
    </source>
</evidence>
<dbReference type="InterPro" id="IPR029016">
    <property type="entry name" value="GAF-like_dom_sf"/>
</dbReference>
<dbReference type="STRING" id="690850.Desaf_2545"/>
<dbReference type="InterPro" id="IPR003594">
    <property type="entry name" value="HATPase_dom"/>
</dbReference>
<keyword evidence="8" id="KW-0902">Two-component regulatory system</keyword>
<dbReference type="SUPFAM" id="SSF55874">
    <property type="entry name" value="ATPase domain of HSP90 chaperone/DNA topoisomerase II/histidine kinase"/>
    <property type="match status" value="1"/>
</dbReference>
<dbReference type="InterPro" id="IPR013767">
    <property type="entry name" value="PAS_fold"/>
</dbReference>
<dbReference type="Gene3D" id="3.30.565.10">
    <property type="entry name" value="Histidine kinase-like ATPase, C-terminal domain"/>
    <property type="match status" value="1"/>
</dbReference>
<dbReference type="SUPFAM" id="SSF55781">
    <property type="entry name" value="GAF domain-like"/>
    <property type="match status" value="1"/>
</dbReference>
<feature type="coiled-coil region" evidence="12">
    <location>
        <begin position="694"/>
        <end position="721"/>
    </location>
</feature>
<dbReference type="Pfam" id="PF08448">
    <property type="entry name" value="PAS_4"/>
    <property type="match status" value="3"/>
</dbReference>
<evidence type="ECO:0000256" key="8">
    <source>
        <dbReference type="ARBA" id="ARBA00023012"/>
    </source>
</evidence>
<keyword evidence="7" id="KW-0067">ATP-binding</keyword>
<dbReference type="RefSeq" id="WP_014260562.1">
    <property type="nucleotide sequence ID" value="NC_016629.1"/>
</dbReference>
<dbReference type="CDD" id="cd17546">
    <property type="entry name" value="REC_hyHK_CKI1_RcsC-like"/>
    <property type="match status" value="1"/>
</dbReference>
<dbReference type="Pfam" id="PF00072">
    <property type="entry name" value="Response_reg"/>
    <property type="match status" value="1"/>
</dbReference>
<dbReference type="SMART" id="SM00086">
    <property type="entry name" value="PAC"/>
    <property type="match status" value="3"/>
</dbReference>
<dbReference type="SUPFAM" id="SSF52172">
    <property type="entry name" value="CheY-like"/>
    <property type="match status" value="1"/>
</dbReference>
<dbReference type="Gene3D" id="3.40.50.2300">
    <property type="match status" value="1"/>
</dbReference>
<dbReference type="InterPro" id="IPR001789">
    <property type="entry name" value="Sig_transdc_resp-reg_receiver"/>
</dbReference>
<dbReference type="SMART" id="SM00388">
    <property type="entry name" value="HisKA"/>
    <property type="match status" value="1"/>
</dbReference>
<dbReference type="InterPro" id="IPR005467">
    <property type="entry name" value="His_kinase_dom"/>
</dbReference>
<name>F3YZR2_DESAF</name>
<dbReference type="InterPro" id="IPR036890">
    <property type="entry name" value="HATPase_C_sf"/>
</dbReference>
<dbReference type="FunFam" id="1.10.287.130:FF:000002">
    <property type="entry name" value="Two-component osmosensing histidine kinase"/>
    <property type="match status" value="1"/>
</dbReference>
<evidence type="ECO:0000259" key="15">
    <source>
        <dbReference type="PROSITE" id="PS50112"/>
    </source>
</evidence>
<dbReference type="EMBL" id="CP003221">
    <property type="protein sequence ID" value="EGJ50867.1"/>
    <property type="molecule type" value="Genomic_DNA"/>
</dbReference>
<reference evidence="17 18" key="1">
    <citation type="journal article" date="2011" name="J. Bacteriol.">
        <title>Genome sequence of the mercury-methylating and pleomorphic Desulfovibrio africanus Strain Walvis Bay.</title>
        <authorList>
            <person name="Brown S.D."/>
            <person name="Wall J.D."/>
            <person name="Kucken A.M."/>
            <person name="Gilmour C.C."/>
            <person name="Podar M."/>
            <person name="Brandt C.C."/>
            <person name="Teshima H."/>
            <person name="Detter J.C."/>
            <person name="Han C.S."/>
            <person name="Land M.L."/>
            <person name="Lucas S."/>
            <person name="Han J."/>
            <person name="Pennacchio L."/>
            <person name="Nolan M."/>
            <person name="Pitluck S."/>
            <person name="Woyke T."/>
            <person name="Goodwin L."/>
            <person name="Palumbo A.V."/>
            <person name="Elias D.A."/>
        </authorList>
    </citation>
    <scope>NUCLEOTIDE SEQUENCE [LARGE SCALE GENOMIC DNA]</scope>
    <source>
        <strain evidence="17 18">Walvis Bay</strain>
    </source>
</reference>
<comment type="subunit">
    <text evidence="9">At low DSF concentrations, interacts with RpfF.</text>
</comment>
<keyword evidence="3 11" id="KW-0597">Phosphoprotein</keyword>
<feature type="domain" description="PAC" evidence="16">
    <location>
        <begin position="107"/>
        <end position="160"/>
    </location>
</feature>
<dbReference type="PROSITE" id="PS50113">
    <property type="entry name" value="PAC"/>
    <property type="match status" value="3"/>
</dbReference>
<evidence type="ECO:0000259" key="13">
    <source>
        <dbReference type="PROSITE" id="PS50109"/>
    </source>
</evidence>
<dbReference type="Gene3D" id="3.30.450.20">
    <property type="entry name" value="PAS domain"/>
    <property type="match status" value="4"/>
</dbReference>
<dbReference type="eggNOG" id="COG2205">
    <property type="taxonomic scope" value="Bacteria"/>
</dbReference>
<dbReference type="SMART" id="SM00387">
    <property type="entry name" value="HATPase_c"/>
    <property type="match status" value="1"/>
</dbReference>
<dbReference type="HOGENOM" id="CLU_273945_0_0_7"/>
<dbReference type="AlphaFoldDB" id="F3YZR2"/>
<dbReference type="GO" id="GO:0000155">
    <property type="term" value="F:phosphorelay sensor kinase activity"/>
    <property type="evidence" value="ECO:0007669"/>
    <property type="project" value="InterPro"/>
</dbReference>
<keyword evidence="6 17" id="KW-0418">Kinase</keyword>
<dbReference type="InterPro" id="IPR036097">
    <property type="entry name" value="HisK_dim/P_sf"/>
</dbReference>
<dbReference type="InterPro" id="IPR003018">
    <property type="entry name" value="GAF"/>
</dbReference>
<dbReference type="CDD" id="cd00130">
    <property type="entry name" value="PAS"/>
    <property type="match status" value="3"/>
</dbReference>
<feature type="domain" description="PAC" evidence="16">
    <location>
        <begin position="482"/>
        <end position="533"/>
    </location>
</feature>
<dbReference type="Pfam" id="PF00989">
    <property type="entry name" value="PAS"/>
    <property type="match status" value="1"/>
</dbReference>
<dbReference type="PANTHER" id="PTHR45339:SF1">
    <property type="entry name" value="HYBRID SIGNAL TRANSDUCTION HISTIDINE KINASE J"/>
    <property type="match status" value="1"/>
</dbReference>
<dbReference type="SMART" id="SM00091">
    <property type="entry name" value="PAS"/>
    <property type="match status" value="3"/>
</dbReference>
<dbReference type="PROSITE" id="PS50110">
    <property type="entry name" value="RESPONSE_REGULATORY"/>
    <property type="match status" value="1"/>
</dbReference>
<evidence type="ECO:0000256" key="7">
    <source>
        <dbReference type="ARBA" id="ARBA00022840"/>
    </source>
</evidence>
<dbReference type="InterPro" id="IPR035965">
    <property type="entry name" value="PAS-like_dom_sf"/>
</dbReference>
<evidence type="ECO:0000256" key="4">
    <source>
        <dbReference type="ARBA" id="ARBA00022679"/>
    </source>
</evidence>
<dbReference type="Pfam" id="PF13185">
    <property type="entry name" value="GAF_2"/>
    <property type="match status" value="1"/>
</dbReference>
<dbReference type="KEGG" id="daf:Desaf_2545"/>
<feature type="domain" description="PAS" evidence="15">
    <location>
        <begin position="283"/>
        <end position="363"/>
    </location>
</feature>
<organism evidence="17 18">
    <name type="scientific">Desulfocurvibacter africanus subsp. africanus str. Walvis Bay</name>
    <dbReference type="NCBI Taxonomy" id="690850"/>
    <lineage>
        <taxon>Bacteria</taxon>
        <taxon>Pseudomonadati</taxon>
        <taxon>Thermodesulfobacteriota</taxon>
        <taxon>Desulfovibrionia</taxon>
        <taxon>Desulfovibrionales</taxon>
        <taxon>Desulfovibrionaceae</taxon>
        <taxon>Desulfocurvibacter</taxon>
    </lineage>
</organism>
<dbReference type="PANTHER" id="PTHR45339">
    <property type="entry name" value="HYBRID SIGNAL TRANSDUCTION HISTIDINE KINASE J"/>
    <property type="match status" value="1"/>
</dbReference>
<dbReference type="InterPro" id="IPR000014">
    <property type="entry name" value="PAS"/>
</dbReference>
<evidence type="ECO:0000313" key="17">
    <source>
        <dbReference type="EMBL" id="EGJ50867.1"/>
    </source>
</evidence>
<dbReference type="PRINTS" id="PR00344">
    <property type="entry name" value="BCTRLSENSOR"/>
</dbReference>
<evidence type="ECO:0000259" key="14">
    <source>
        <dbReference type="PROSITE" id="PS50110"/>
    </source>
</evidence>
<dbReference type="InterPro" id="IPR011006">
    <property type="entry name" value="CheY-like_superfamily"/>
</dbReference>
<dbReference type="InterPro" id="IPR003661">
    <property type="entry name" value="HisK_dim/P_dom"/>
</dbReference>
<evidence type="ECO:0000256" key="5">
    <source>
        <dbReference type="ARBA" id="ARBA00022741"/>
    </source>
</evidence>
<comment type="catalytic activity">
    <reaction evidence="1">
        <text>ATP + protein L-histidine = ADP + protein N-phospho-L-histidine.</text>
        <dbReference type="EC" id="2.7.13.3"/>
    </reaction>
</comment>
<dbReference type="Pfam" id="PF02518">
    <property type="entry name" value="HATPase_c"/>
    <property type="match status" value="1"/>
</dbReference>
<dbReference type="PROSITE" id="PS50109">
    <property type="entry name" value="HIS_KIN"/>
    <property type="match status" value="1"/>
</dbReference>
<keyword evidence="18" id="KW-1185">Reference proteome</keyword>
<dbReference type="eggNOG" id="COG4251">
    <property type="taxonomic scope" value="Bacteria"/>
</dbReference>
<dbReference type="SUPFAM" id="SSF47384">
    <property type="entry name" value="Homodimeric domain of signal transducing histidine kinase"/>
    <property type="match status" value="1"/>
</dbReference>
<feature type="domain" description="Histidine kinase" evidence="13">
    <location>
        <begin position="721"/>
        <end position="944"/>
    </location>
</feature>
<feature type="domain" description="PAS" evidence="15">
    <location>
        <begin position="28"/>
        <end position="105"/>
    </location>
</feature>
<dbReference type="InterPro" id="IPR001610">
    <property type="entry name" value="PAC"/>
</dbReference>
<dbReference type="CDD" id="cd16922">
    <property type="entry name" value="HATPase_EvgS-ArcB-TorS-like"/>
    <property type="match status" value="1"/>
</dbReference>
<evidence type="ECO:0000256" key="11">
    <source>
        <dbReference type="PROSITE-ProRule" id="PRU00169"/>
    </source>
</evidence>
<feature type="domain" description="Response regulatory" evidence="14">
    <location>
        <begin position="967"/>
        <end position="1084"/>
    </location>
</feature>
<dbReference type="GO" id="GO:0005524">
    <property type="term" value="F:ATP binding"/>
    <property type="evidence" value="ECO:0007669"/>
    <property type="project" value="UniProtKB-KW"/>
</dbReference>
<evidence type="ECO:0000256" key="6">
    <source>
        <dbReference type="ARBA" id="ARBA00022777"/>
    </source>
</evidence>
<dbReference type="InterPro" id="IPR004358">
    <property type="entry name" value="Sig_transdc_His_kin-like_C"/>
</dbReference>
<dbReference type="SUPFAM" id="SSF55785">
    <property type="entry name" value="PYP-like sensor domain (PAS domain)"/>
    <property type="match status" value="4"/>
</dbReference>
<dbReference type="CDD" id="cd00082">
    <property type="entry name" value="HisKA"/>
    <property type="match status" value="1"/>
</dbReference>